<evidence type="ECO:0000313" key="2">
    <source>
        <dbReference type="EMBL" id="KAJ8043821.1"/>
    </source>
</evidence>
<dbReference type="Pfam" id="PF00650">
    <property type="entry name" value="CRAL_TRIO"/>
    <property type="match status" value="1"/>
</dbReference>
<dbReference type="InterPro" id="IPR036865">
    <property type="entry name" value="CRAL-TRIO_dom_sf"/>
</dbReference>
<dbReference type="Gene3D" id="3.40.525.10">
    <property type="entry name" value="CRAL-TRIO lipid binding domain"/>
    <property type="match status" value="1"/>
</dbReference>
<accession>A0A9Q1CF68</accession>
<dbReference type="GO" id="GO:0005737">
    <property type="term" value="C:cytoplasm"/>
    <property type="evidence" value="ECO:0007669"/>
    <property type="project" value="TreeGrafter"/>
</dbReference>
<name>A0A9Q1CF68_HOLLE</name>
<dbReference type="PANTHER" id="PTHR23324:SF83">
    <property type="entry name" value="SEC14-LIKE PROTEIN 2"/>
    <property type="match status" value="1"/>
</dbReference>
<keyword evidence="3" id="KW-1185">Reference proteome</keyword>
<protein>
    <submittedName>
        <fullName evidence="2">SEC14-like protein 2</fullName>
    </submittedName>
</protein>
<dbReference type="InterPro" id="IPR001251">
    <property type="entry name" value="CRAL-TRIO_dom"/>
</dbReference>
<dbReference type="SUPFAM" id="SSF52087">
    <property type="entry name" value="CRAL/TRIO domain"/>
    <property type="match status" value="1"/>
</dbReference>
<proteinExistence type="predicted"/>
<dbReference type="InterPro" id="IPR036598">
    <property type="entry name" value="GOLD_dom_sf"/>
</dbReference>
<dbReference type="PROSITE" id="PS50191">
    <property type="entry name" value="CRAL_TRIO"/>
    <property type="match status" value="1"/>
</dbReference>
<evidence type="ECO:0000313" key="3">
    <source>
        <dbReference type="Proteomes" id="UP001152320"/>
    </source>
</evidence>
<dbReference type="PANTHER" id="PTHR23324">
    <property type="entry name" value="SEC14 RELATED PROTEIN"/>
    <property type="match status" value="1"/>
</dbReference>
<comment type="caution">
    <text evidence="2">The sequence shown here is derived from an EMBL/GenBank/DDBJ whole genome shotgun (WGS) entry which is preliminary data.</text>
</comment>
<organism evidence="2 3">
    <name type="scientific">Holothuria leucospilota</name>
    <name type="common">Black long sea cucumber</name>
    <name type="synonym">Mertensiothuria leucospilota</name>
    <dbReference type="NCBI Taxonomy" id="206669"/>
    <lineage>
        <taxon>Eukaryota</taxon>
        <taxon>Metazoa</taxon>
        <taxon>Echinodermata</taxon>
        <taxon>Eleutherozoa</taxon>
        <taxon>Echinozoa</taxon>
        <taxon>Holothuroidea</taxon>
        <taxon>Aspidochirotacea</taxon>
        <taxon>Aspidochirotida</taxon>
        <taxon>Holothuriidae</taxon>
        <taxon>Holothuria</taxon>
    </lineage>
</organism>
<feature type="domain" description="CRAL-TRIO" evidence="1">
    <location>
        <begin position="23"/>
        <end position="196"/>
    </location>
</feature>
<evidence type="ECO:0000259" key="1">
    <source>
        <dbReference type="PROSITE" id="PS50191"/>
    </source>
</evidence>
<dbReference type="OrthoDB" id="1434354at2759"/>
<dbReference type="Gene3D" id="2.60.120.680">
    <property type="entry name" value="GOLD domain"/>
    <property type="match status" value="1"/>
</dbReference>
<gene>
    <name evidence="2" type="ORF">HOLleu_11091</name>
</gene>
<dbReference type="SUPFAM" id="SSF101576">
    <property type="entry name" value="Supernatant protein factor (SPF), C-terminal domain"/>
    <property type="match status" value="1"/>
</dbReference>
<dbReference type="CDD" id="cd00170">
    <property type="entry name" value="SEC14"/>
    <property type="match status" value="1"/>
</dbReference>
<dbReference type="InterPro" id="IPR051064">
    <property type="entry name" value="SEC14/CRAL-TRIO_domain"/>
</dbReference>
<dbReference type="Proteomes" id="UP001152320">
    <property type="component" value="Chromosome 4"/>
</dbReference>
<dbReference type="SMART" id="SM00516">
    <property type="entry name" value="SEC14"/>
    <property type="match status" value="1"/>
</dbReference>
<reference evidence="2" key="1">
    <citation type="submission" date="2021-10" db="EMBL/GenBank/DDBJ databases">
        <title>Tropical sea cucumber genome reveals ecological adaptation and Cuvierian tubules defense mechanism.</title>
        <authorList>
            <person name="Chen T."/>
        </authorList>
    </citation>
    <scope>NUCLEOTIDE SEQUENCE</scope>
    <source>
        <strain evidence="2">Nanhai2018</strain>
        <tissue evidence="2">Muscle</tissue>
    </source>
</reference>
<sequence>MLRDHFEFRIKYDCDNIQTSWKPPEVLDKYMIGGLFGEDRDGHPVWYDPYGCLDTKGIFYSCTRQDFVKYKVLACETIQEVLREQSKKMGHRIETINVVFDLEHASWSHLWRPFTDRYSHVLTAYEANYPETLRRGIIINAPKMFTLGFQLIKPFLSEETKQKVMILGSNYKDKLQKFIHPDQLPVHYGGKAVDEYGDAKCRSKICFGGKIPSSYYLNQETNNKYDSMSSCVVPHGKYEEFLYDVTEPGSCLKWDFRTKSDNVTFGIFLEENGSEHPKDVVPLVKCESHIVPETGEVICEKIGRCKYTHLVRKKCQQRLQLSLASI</sequence>
<dbReference type="EMBL" id="JAIZAY010000004">
    <property type="protein sequence ID" value="KAJ8043821.1"/>
    <property type="molecule type" value="Genomic_DNA"/>
</dbReference>
<dbReference type="AlphaFoldDB" id="A0A9Q1CF68"/>